<dbReference type="GO" id="GO:0006366">
    <property type="term" value="P:transcription by RNA polymerase II"/>
    <property type="evidence" value="ECO:0007669"/>
    <property type="project" value="TreeGrafter"/>
</dbReference>
<feature type="region of interest" description="Disordered" evidence="32">
    <location>
        <begin position="527"/>
        <end position="556"/>
    </location>
</feature>
<feature type="coiled-coil region" evidence="31">
    <location>
        <begin position="1328"/>
        <end position="1370"/>
    </location>
</feature>
<dbReference type="GO" id="GO:0046872">
    <property type="term" value="F:metal ion binding"/>
    <property type="evidence" value="ECO:0007669"/>
    <property type="project" value="UniProtKB-KW"/>
</dbReference>
<keyword evidence="15" id="KW-0408">Iron</keyword>
<keyword evidence="9" id="KW-0677">Repeat</keyword>
<dbReference type="PRINTS" id="PR00452">
    <property type="entry name" value="SH3DOMAIN"/>
</dbReference>
<feature type="domain" description="SH3" evidence="33">
    <location>
        <begin position="870"/>
        <end position="932"/>
    </location>
</feature>
<dbReference type="InterPro" id="IPR027417">
    <property type="entry name" value="P-loop_NTPase"/>
</dbReference>
<dbReference type="GO" id="GO:0005524">
    <property type="term" value="F:ATP binding"/>
    <property type="evidence" value="ECO:0007669"/>
    <property type="project" value="UniProtKB-KW"/>
</dbReference>
<dbReference type="GO" id="GO:0016818">
    <property type="term" value="F:hydrolase activity, acting on acid anhydrides, in phosphorus-containing anhydrides"/>
    <property type="evidence" value="ECO:0007669"/>
    <property type="project" value="InterPro"/>
</dbReference>
<dbReference type="GO" id="GO:0006289">
    <property type="term" value="P:nucleotide-excision repair"/>
    <property type="evidence" value="ECO:0007669"/>
    <property type="project" value="InterPro"/>
</dbReference>
<dbReference type="SMART" id="SM00491">
    <property type="entry name" value="HELICc2"/>
    <property type="match status" value="1"/>
</dbReference>
<organism evidence="35 36">
    <name type="scientific">Crotalus adamanteus</name>
    <name type="common">Eastern diamondback rattlesnake</name>
    <dbReference type="NCBI Taxonomy" id="8729"/>
    <lineage>
        <taxon>Eukaryota</taxon>
        <taxon>Metazoa</taxon>
        <taxon>Chordata</taxon>
        <taxon>Craniata</taxon>
        <taxon>Vertebrata</taxon>
        <taxon>Euteleostomi</taxon>
        <taxon>Lepidosauria</taxon>
        <taxon>Squamata</taxon>
        <taxon>Bifurcata</taxon>
        <taxon>Unidentata</taxon>
        <taxon>Episquamata</taxon>
        <taxon>Toxicofera</taxon>
        <taxon>Serpentes</taxon>
        <taxon>Colubroidea</taxon>
        <taxon>Viperidae</taxon>
        <taxon>Crotalinae</taxon>
        <taxon>Crotalus</taxon>
    </lineage>
</organism>
<dbReference type="Pfam" id="PF06733">
    <property type="entry name" value="DEAD_2"/>
    <property type="match status" value="1"/>
</dbReference>
<dbReference type="SUPFAM" id="SSF48403">
    <property type="entry name" value="Ankyrin repeat"/>
    <property type="match status" value="1"/>
</dbReference>
<evidence type="ECO:0000256" key="22">
    <source>
        <dbReference type="ARBA" id="ARBA00044969"/>
    </source>
</evidence>
<feature type="compositionally biased region" description="Pro residues" evidence="32">
    <location>
        <begin position="692"/>
        <end position="704"/>
    </location>
</feature>
<evidence type="ECO:0000256" key="14">
    <source>
        <dbReference type="ARBA" id="ARBA00022840"/>
    </source>
</evidence>
<keyword evidence="5 30" id="KW-0728">SH3 domain</keyword>
<dbReference type="PROSITE" id="PS50002">
    <property type="entry name" value="SH3"/>
    <property type="match status" value="1"/>
</dbReference>
<evidence type="ECO:0000256" key="31">
    <source>
        <dbReference type="SAM" id="Coils"/>
    </source>
</evidence>
<proteinExistence type="inferred from homology"/>
<keyword evidence="6" id="KW-0004">4Fe-4S</keyword>
<dbReference type="InterPro" id="IPR036028">
    <property type="entry name" value="SH3-like_dom_sf"/>
</dbReference>
<dbReference type="InterPro" id="IPR010614">
    <property type="entry name" value="RAD3-like_helicase_DEAD"/>
</dbReference>
<keyword evidence="18" id="KW-0238">DNA-binding</keyword>
<protein>
    <recommendedName>
        <fullName evidence="4">General transcription and DNA repair factor IIH helicase subunit XPD</fullName>
        <ecNumber evidence="22">5.6.2.3</ecNumber>
    </recommendedName>
    <alternativeName>
        <fullName evidence="25">CXPD</fullName>
    </alternativeName>
    <alternativeName>
        <fullName evidence="26">DNA 5'-3' helicase XPD</fullName>
    </alternativeName>
    <alternativeName>
        <fullName evidence="24">DNA excision repair protein ERCC-2</fullName>
    </alternativeName>
    <alternativeName>
        <fullName evidence="27">DNA repair protein complementing XP-D cells</fullName>
    </alternativeName>
    <alternativeName>
        <fullName evidence="28">Xeroderma pigmentosum group D-complementing protein</fullName>
    </alternativeName>
</protein>
<dbReference type="Gene3D" id="1.25.40.20">
    <property type="entry name" value="Ankyrin repeat-containing domain"/>
    <property type="match status" value="1"/>
</dbReference>
<feature type="domain" description="Helicase ATP-binding" evidence="34">
    <location>
        <begin position="1079"/>
        <end position="1355"/>
    </location>
</feature>
<feature type="repeat" description="ANK" evidence="29">
    <location>
        <begin position="771"/>
        <end position="803"/>
    </location>
</feature>
<evidence type="ECO:0000256" key="10">
    <source>
        <dbReference type="ARBA" id="ARBA00022741"/>
    </source>
</evidence>
<dbReference type="GO" id="GO:0035315">
    <property type="term" value="P:hair cell differentiation"/>
    <property type="evidence" value="ECO:0007669"/>
    <property type="project" value="UniProtKB-ARBA"/>
</dbReference>
<dbReference type="GO" id="GO:0006915">
    <property type="term" value="P:apoptotic process"/>
    <property type="evidence" value="ECO:0007669"/>
    <property type="project" value="UniProtKB-KW"/>
</dbReference>
<comment type="cofactor">
    <cofactor evidence="1">
        <name>[4Fe-4S] cluster</name>
        <dbReference type="ChEBI" id="CHEBI:49883"/>
    </cofactor>
</comment>
<dbReference type="NCBIfam" id="TIGR00604">
    <property type="entry name" value="rad3"/>
    <property type="match status" value="1"/>
</dbReference>
<keyword evidence="13 35" id="KW-0347">Helicase</keyword>
<feature type="compositionally biased region" description="Pro residues" evidence="32">
    <location>
        <begin position="316"/>
        <end position="327"/>
    </location>
</feature>
<dbReference type="InterPro" id="IPR010643">
    <property type="entry name" value="HBB"/>
</dbReference>
<evidence type="ECO:0000313" key="35">
    <source>
        <dbReference type="EMBL" id="KAK9394231.1"/>
    </source>
</evidence>
<comment type="catalytic activity">
    <reaction evidence="23">
        <text>ATP + H2O = ADP + phosphate + H(+)</text>
        <dbReference type="Rhea" id="RHEA:13065"/>
        <dbReference type="ChEBI" id="CHEBI:15377"/>
        <dbReference type="ChEBI" id="CHEBI:15378"/>
        <dbReference type="ChEBI" id="CHEBI:30616"/>
        <dbReference type="ChEBI" id="CHEBI:43474"/>
        <dbReference type="ChEBI" id="CHEBI:456216"/>
        <dbReference type="EC" id="5.6.2.3"/>
    </reaction>
</comment>
<evidence type="ECO:0000256" key="1">
    <source>
        <dbReference type="ARBA" id="ARBA00001966"/>
    </source>
</evidence>
<keyword evidence="12" id="KW-0378">Hydrolase</keyword>
<dbReference type="FunFam" id="3.40.50.300:FF:000135">
    <property type="entry name" value="DNA repair helicase RAD3, putative"/>
    <property type="match status" value="1"/>
</dbReference>
<dbReference type="InterPro" id="IPR006554">
    <property type="entry name" value="Helicase-like_DEXD_c2"/>
</dbReference>
<dbReference type="GO" id="GO:0043139">
    <property type="term" value="F:5'-3' DNA helicase activity"/>
    <property type="evidence" value="ECO:0007669"/>
    <property type="project" value="UniProtKB-EC"/>
</dbReference>
<dbReference type="PROSITE" id="PS00690">
    <property type="entry name" value="DEAH_ATP_HELICASE"/>
    <property type="match status" value="1"/>
</dbReference>
<keyword evidence="21" id="KW-0539">Nucleus</keyword>
<dbReference type="EC" id="5.6.2.3" evidence="22"/>
<evidence type="ECO:0000256" key="18">
    <source>
        <dbReference type="ARBA" id="ARBA00023125"/>
    </source>
</evidence>
<dbReference type="InterPro" id="IPR002110">
    <property type="entry name" value="Ankyrin_rpt"/>
</dbReference>
<comment type="caution">
    <text evidence="35">The sequence shown here is derived from an EMBL/GenBank/DDBJ whole genome shotgun (WGS) entry which is preliminary data.</text>
</comment>
<dbReference type="InterPro" id="IPR014013">
    <property type="entry name" value="Helic_SF1/SF2_ATP-bd_DinG/Rad3"/>
</dbReference>
<dbReference type="InterPro" id="IPR036770">
    <property type="entry name" value="Ankyrin_rpt-contain_sf"/>
</dbReference>
<reference evidence="35 36" key="1">
    <citation type="journal article" date="2024" name="Proc. Natl. Acad. Sci. U.S.A.">
        <title>The genetic regulatory architecture and epigenomic basis for age-related changes in rattlesnake venom.</title>
        <authorList>
            <person name="Hogan M.P."/>
            <person name="Holding M.L."/>
            <person name="Nystrom G.S."/>
            <person name="Colston T.J."/>
            <person name="Bartlett D.A."/>
            <person name="Mason A.J."/>
            <person name="Ellsworth S.A."/>
            <person name="Rautsaw R.M."/>
            <person name="Lawrence K.C."/>
            <person name="Strickland J.L."/>
            <person name="He B."/>
            <person name="Fraser P."/>
            <person name="Margres M.J."/>
            <person name="Gilbert D.M."/>
            <person name="Gibbs H.L."/>
            <person name="Parkinson C.L."/>
            <person name="Rokyta D.R."/>
        </authorList>
    </citation>
    <scope>NUCLEOTIDE SEQUENCE [LARGE SCALE GENOMIC DNA]</scope>
    <source>
        <strain evidence="35">DRR0105</strain>
    </source>
</reference>
<dbReference type="CDD" id="cd11952">
    <property type="entry name" value="SH3_iASPP"/>
    <property type="match status" value="1"/>
</dbReference>
<evidence type="ECO:0000256" key="6">
    <source>
        <dbReference type="ARBA" id="ARBA00022485"/>
    </source>
</evidence>
<dbReference type="InterPro" id="IPR006555">
    <property type="entry name" value="ATP-dep_Helicase_C"/>
</dbReference>
<dbReference type="PROSITE" id="PS50088">
    <property type="entry name" value="ANK_REPEAT"/>
    <property type="match status" value="2"/>
</dbReference>
<name>A0AAW1AWU0_CROAD</name>
<feature type="region of interest" description="Disordered" evidence="32">
    <location>
        <begin position="660"/>
        <end position="732"/>
    </location>
</feature>
<dbReference type="PANTHER" id="PTHR11472:SF1">
    <property type="entry name" value="GENERAL TRANSCRIPTION AND DNA REPAIR FACTOR IIH HELICASE SUBUNIT XPD"/>
    <property type="match status" value="1"/>
</dbReference>
<dbReference type="CDD" id="cd17969">
    <property type="entry name" value="DEAHc_XPD"/>
    <property type="match status" value="1"/>
</dbReference>
<accession>A0AAW1AWU0</accession>
<dbReference type="FunFam" id="3.40.50.300:FF:000381">
    <property type="entry name" value="TFIIH basal transcription factor complex helicase subunit"/>
    <property type="match status" value="1"/>
</dbReference>
<dbReference type="Pfam" id="PF13307">
    <property type="entry name" value="Helicase_C_2"/>
    <property type="match status" value="1"/>
</dbReference>
<dbReference type="SUPFAM" id="SSF52540">
    <property type="entry name" value="P-loop containing nucleoside triphosphate hydrolases"/>
    <property type="match status" value="1"/>
</dbReference>
<keyword evidence="17 29" id="KW-0040">ANK repeat</keyword>
<comment type="subcellular location">
    <subcellularLocation>
        <location evidence="2">Nucleus</location>
    </subcellularLocation>
</comment>
<evidence type="ECO:0000256" key="11">
    <source>
        <dbReference type="ARBA" id="ARBA00022763"/>
    </source>
</evidence>
<dbReference type="SMART" id="SM00326">
    <property type="entry name" value="SH3"/>
    <property type="match status" value="1"/>
</dbReference>
<evidence type="ECO:0000256" key="21">
    <source>
        <dbReference type="ARBA" id="ARBA00023242"/>
    </source>
</evidence>
<evidence type="ECO:0000256" key="23">
    <source>
        <dbReference type="ARBA" id="ARBA00048954"/>
    </source>
</evidence>
<evidence type="ECO:0000256" key="4">
    <source>
        <dbReference type="ARBA" id="ARBA00014344"/>
    </source>
</evidence>
<dbReference type="InterPro" id="IPR042722">
    <property type="entry name" value="SH3_iASPP"/>
</dbReference>
<dbReference type="CDD" id="cd18788">
    <property type="entry name" value="SF2_C_XPD"/>
    <property type="match status" value="1"/>
</dbReference>
<gene>
    <name evidence="35" type="ORF">NXF25_014759</name>
</gene>
<dbReference type="InterPro" id="IPR001945">
    <property type="entry name" value="RAD3/XPD"/>
</dbReference>
<dbReference type="GO" id="GO:0003684">
    <property type="term" value="F:damaged DNA binding"/>
    <property type="evidence" value="ECO:0007669"/>
    <property type="project" value="TreeGrafter"/>
</dbReference>
<dbReference type="FunFam" id="3.40.50.300:FF:000128">
    <property type="entry name" value="Putative DNA repair helicase RAD3"/>
    <property type="match status" value="1"/>
</dbReference>
<feature type="region of interest" description="Disordered" evidence="32">
    <location>
        <begin position="181"/>
        <end position="245"/>
    </location>
</feature>
<feature type="repeat" description="ANK" evidence="29">
    <location>
        <begin position="804"/>
        <end position="836"/>
    </location>
</feature>
<evidence type="ECO:0000256" key="19">
    <source>
        <dbReference type="ARBA" id="ARBA00023204"/>
    </source>
</evidence>
<evidence type="ECO:0000256" key="27">
    <source>
        <dbReference type="ARBA" id="ARBA00081188"/>
    </source>
</evidence>
<evidence type="ECO:0000256" key="7">
    <source>
        <dbReference type="ARBA" id="ARBA00022703"/>
    </source>
</evidence>
<dbReference type="SMART" id="SM00488">
    <property type="entry name" value="DEXDc2"/>
    <property type="match status" value="1"/>
</dbReference>
<evidence type="ECO:0000313" key="36">
    <source>
        <dbReference type="Proteomes" id="UP001474421"/>
    </source>
</evidence>
<evidence type="ECO:0000256" key="8">
    <source>
        <dbReference type="ARBA" id="ARBA00022723"/>
    </source>
</evidence>
<evidence type="ECO:0000256" key="30">
    <source>
        <dbReference type="PROSITE-ProRule" id="PRU00192"/>
    </source>
</evidence>
<dbReference type="InterPro" id="IPR013020">
    <property type="entry name" value="Rad3/Chl1-like"/>
</dbReference>
<evidence type="ECO:0000256" key="12">
    <source>
        <dbReference type="ARBA" id="ARBA00022801"/>
    </source>
</evidence>
<dbReference type="InterPro" id="IPR001452">
    <property type="entry name" value="SH3_domain"/>
</dbReference>
<feature type="region of interest" description="Disordered" evidence="32">
    <location>
        <begin position="288"/>
        <end position="328"/>
    </location>
</feature>
<evidence type="ECO:0000256" key="3">
    <source>
        <dbReference type="ARBA" id="ARBA00009146"/>
    </source>
</evidence>
<dbReference type="InterPro" id="IPR045028">
    <property type="entry name" value="DinG/Rad3-like"/>
</dbReference>
<keyword evidence="31" id="KW-0175">Coiled coil</keyword>
<evidence type="ECO:0000256" key="28">
    <source>
        <dbReference type="ARBA" id="ARBA00082576"/>
    </source>
</evidence>
<evidence type="ECO:0000256" key="9">
    <source>
        <dbReference type="ARBA" id="ARBA00022737"/>
    </source>
</evidence>
<dbReference type="Proteomes" id="UP001474421">
    <property type="component" value="Unassembled WGS sequence"/>
</dbReference>
<evidence type="ECO:0000256" key="32">
    <source>
        <dbReference type="SAM" id="MobiDB-lite"/>
    </source>
</evidence>
<evidence type="ECO:0000256" key="25">
    <source>
        <dbReference type="ARBA" id="ARBA00079246"/>
    </source>
</evidence>
<dbReference type="GO" id="GO:0051539">
    <property type="term" value="F:4 iron, 4 sulfur cluster binding"/>
    <property type="evidence" value="ECO:0007669"/>
    <property type="project" value="UniProtKB-KW"/>
</dbReference>
<dbReference type="FunFam" id="1.25.40.20:FF:000008">
    <property type="entry name" value="Apoptosis-stimulating of p53 protein 2 isoform 1"/>
    <property type="match status" value="1"/>
</dbReference>
<keyword evidence="8" id="KW-0479">Metal-binding</keyword>
<dbReference type="SMART" id="SM00248">
    <property type="entry name" value="ANK"/>
    <property type="match status" value="2"/>
</dbReference>
<feature type="region of interest" description="Disordered" evidence="32">
    <location>
        <begin position="623"/>
        <end position="642"/>
    </location>
</feature>
<evidence type="ECO:0000256" key="24">
    <source>
        <dbReference type="ARBA" id="ARBA00078828"/>
    </source>
</evidence>
<evidence type="ECO:0000256" key="20">
    <source>
        <dbReference type="ARBA" id="ARBA00023235"/>
    </source>
</evidence>
<evidence type="ECO:0000256" key="16">
    <source>
        <dbReference type="ARBA" id="ARBA00023014"/>
    </source>
</evidence>
<dbReference type="PROSITE" id="PS51193">
    <property type="entry name" value="HELICASE_ATP_BIND_2"/>
    <property type="match status" value="1"/>
</dbReference>
<keyword evidence="36" id="KW-1185">Reference proteome</keyword>
<dbReference type="Pfam" id="PF12796">
    <property type="entry name" value="Ank_2"/>
    <property type="match status" value="1"/>
</dbReference>
<evidence type="ECO:0000256" key="29">
    <source>
        <dbReference type="PROSITE-ProRule" id="PRU00023"/>
    </source>
</evidence>
<keyword evidence="7" id="KW-0053">Apoptosis</keyword>
<evidence type="ECO:0000259" key="34">
    <source>
        <dbReference type="PROSITE" id="PS51193"/>
    </source>
</evidence>
<dbReference type="PRINTS" id="PR00852">
    <property type="entry name" value="XRODRMPGMNTD"/>
</dbReference>
<dbReference type="Pfam" id="PF06777">
    <property type="entry name" value="HBB"/>
    <property type="match status" value="1"/>
</dbReference>
<dbReference type="EMBL" id="JAOTOJ010000011">
    <property type="protein sequence ID" value="KAK9394231.1"/>
    <property type="molecule type" value="Genomic_DNA"/>
</dbReference>
<dbReference type="Gene3D" id="3.40.50.300">
    <property type="entry name" value="P-loop containing nucleotide triphosphate hydrolases"/>
    <property type="match status" value="2"/>
</dbReference>
<evidence type="ECO:0000256" key="5">
    <source>
        <dbReference type="ARBA" id="ARBA00022443"/>
    </source>
</evidence>
<dbReference type="PANTHER" id="PTHR11472">
    <property type="entry name" value="DNA REPAIR DEAD HELICASE RAD3/XP-D SUBFAMILY MEMBER"/>
    <property type="match status" value="1"/>
</dbReference>
<keyword evidence="10" id="KW-0547">Nucleotide-binding</keyword>
<comment type="similarity">
    <text evidence="3">Belongs to the helicase family. RAD3/XPD subfamily.</text>
</comment>
<evidence type="ECO:0000256" key="13">
    <source>
        <dbReference type="ARBA" id="ARBA00022806"/>
    </source>
</evidence>
<keyword evidence="16" id="KW-0411">Iron-sulfur</keyword>
<dbReference type="PROSITE" id="PS50297">
    <property type="entry name" value="ANK_REP_REGION"/>
    <property type="match status" value="2"/>
</dbReference>
<sequence>MGNLQLWVKQAWRAVGGERGSALPGHSCTDANLPAGDGESWFLGSSRAALDKGMGASLGQGGKGTCWMPFTGMLLLPRSLRPSELCQLPEWKARSLAMASQDLANAQELLDLTFQSLACKHMDLKQLELDTAAAKVDELSKQLESLWTDHPGPPIVPSLVVDRYSSSSSPDLLKMEARTASPLHQLPLQKSPSWDIAEPSGPPSMSPYSSSPSQLLAPKPTLGRPSSPRPSFFLQSDVDWSPTAPSRPKVMAIPYEGPSGPGAHGGSPRSLRTAGLPERQFDYRPFPATGGWGGRAGSPRLPGEGSISQAFFPERGPSPRPPLPPPYESHSLYPSAPGSFWAQDDMVIRRRPPKSWNESDLDVAYEKKAPHPVGYERVDAHSSLRQNPAGLPPAPWKESSLDGGWPGKEEHYGMHSATLPRNYKVSALAGERRPDSSLRRSLVANQAGTLPRNWQPISRIPIPPPALQGGSLPRRHKPLPLSMIFRLQNAFWESGAAGGKLGLPPGPVGSPLGSPLALRSLQKLLMQPPAAPPQSPHRTMGPSSEGSGSPRAPAGPAERIVPIFLTPGDAEAELENLLPGSEPAEMDDLARPLSPTRLQPVLPPEAQKVPEFEEVARVLAEMPRPLKRRGSMEQNPSPALLPPHKKQYQQIISRLFHHPPRKEETTPVGDPPLLGDLSPVPEAAEQKGAPATPSPAMTPPPAPESPATLSPVPSPEKRSVLRKVSSPRKRTTKKARLNPLVLLLDAALTGELDVVKEAVKELNDPSQPNDEGITALHNAICGANYSIVDFLINIGANVNSPDSHGWTPLHCAASCNDTAICIALVKHGAAIFASTFSDGSLAIEKCDPYREGYNECFSYLADMEQNMGLMNNGVVYALWDYSAEFSDELSFREGEPVTVLRRDGPEELDWWWASLYGQEGYVPKNYFGLFPRVRPQQRKTLTREIGAVTLGLSYTGGLGFQFSSAPVLLTFLWSHQHTLPLAETLAFHDFILGGTAVLPPPELVLPLKAASVGAWPDPDPGREEQSLGIQQPRPLQLPVFPCKEQNAPTWREQELLDHKEGSRSAAFAADETMKLNIDGLLVLFPYDYIYPEQYSYMLELKRTLDAKGHGVLEMPSGTGKTISLLSLILAYQRAHPLEVTKLLYCSRTVPEIEKVIEELRKLLDFHQKQTGEKLPFLGLALSSRKNLCIHPEVSSLRFGKEVDSKCFSLTASYIRAQHQQDGSVPSCRFFEEFDAHGRQVPLPCGIYNLDDLKAYGRQKGWCPYFLARYSILHANIVVYSYHYLLDPKIADVVSKELAKKSVVVFDEAHNIDNVCIDSMGVNITRKILDRCQGNVATLQAAIQKIKETDAQKLKEEYQQLVQGLREANVARETDVYLANPVLPDEILKEAVPGNIRTAEHFVAFLKRLLEYLKSRLRVHHVVQESPPSFLKDIFEKVCIERKPLRFCAERLRSLLRTLEIADISDFSPITLISNFATLVSTYSKGFTILIEPFDDRTPTILNPILHFSCMDASIAIKPVFERFQTVIITSGTLSPLDIYPQILDFRPVTMATFTMTLARTCLCPMIVGRGNDQVAISSKFETREDIAVIRNYGNLLLEMSAVVPDGIVAFFTSYQYMENIVASWYEQGILENIQRNKLIFIETQDGAETSVALEKYQEACENGRGAILLSVARGKVSEGIDFVHHYGRAVIMFGVPYVYTQSRILKARLEYLRNQFQIRENDFLTFDAMRHAAQCVGRAIRGKTDYGLMIFADKRFARADKRGKLPRWIQEHITDANLNLTLDEAVQVAKHFLRQMAQPFRKEDQLGLSLLTLEQLQSEETLRRVQEIAHQV</sequence>
<keyword evidence="14" id="KW-0067">ATP-binding</keyword>
<dbReference type="Pfam" id="PF00018">
    <property type="entry name" value="SH3_1"/>
    <property type="match status" value="1"/>
</dbReference>
<evidence type="ECO:0000256" key="17">
    <source>
        <dbReference type="ARBA" id="ARBA00023043"/>
    </source>
</evidence>
<evidence type="ECO:0000256" key="26">
    <source>
        <dbReference type="ARBA" id="ARBA00081072"/>
    </source>
</evidence>
<dbReference type="InterPro" id="IPR002464">
    <property type="entry name" value="DNA/RNA_helicase_DEAH_CS"/>
</dbReference>
<dbReference type="SUPFAM" id="SSF50044">
    <property type="entry name" value="SH3-domain"/>
    <property type="match status" value="1"/>
</dbReference>
<evidence type="ECO:0000256" key="2">
    <source>
        <dbReference type="ARBA" id="ARBA00004123"/>
    </source>
</evidence>
<dbReference type="GO" id="GO:0045951">
    <property type="term" value="P:positive regulation of mitotic recombination"/>
    <property type="evidence" value="ECO:0007669"/>
    <property type="project" value="TreeGrafter"/>
</dbReference>
<dbReference type="GO" id="GO:0005634">
    <property type="term" value="C:nucleus"/>
    <property type="evidence" value="ECO:0007669"/>
    <property type="project" value="UniProtKB-SubCell"/>
</dbReference>
<evidence type="ECO:0000259" key="33">
    <source>
        <dbReference type="PROSITE" id="PS50002"/>
    </source>
</evidence>
<evidence type="ECO:0000256" key="15">
    <source>
        <dbReference type="ARBA" id="ARBA00023004"/>
    </source>
</evidence>
<keyword evidence="11" id="KW-0227">DNA damage</keyword>
<keyword evidence="19" id="KW-0234">DNA repair</keyword>
<keyword evidence="20" id="KW-0413">Isomerase</keyword>